<dbReference type="EMBL" id="CAJEWN010000344">
    <property type="protein sequence ID" value="CAD2179457.1"/>
    <property type="molecule type" value="Genomic_DNA"/>
</dbReference>
<evidence type="ECO:0000256" key="1">
    <source>
        <dbReference type="SAM" id="Coils"/>
    </source>
</evidence>
<dbReference type="AlphaFoldDB" id="A0A6V7VWX1"/>
<dbReference type="OrthoDB" id="6252479at2759"/>
<gene>
    <name evidence="2" type="ORF">MENT_LOCUS31460</name>
</gene>
<organism evidence="2 3">
    <name type="scientific">Meloidogyne enterolobii</name>
    <name type="common">Root-knot nematode worm</name>
    <name type="synonym">Meloidogyne mayaguensis</name>
    <dbReference type="NCBI Taxonomy" id="390850"/>
    <lineage>
        <taxon>Eukaryota</taxon>
        <taxon>Metazoa</taxon>
        <taxon>Ecdysozoa</taxon>
        <taxon>Nematoda</taxon>
        <taxon>Chromadorea</taxon>
        <taxon>Rhabditida</taxon>
        <taxon>Tylenchina</taxon>
        <taxon>Tylenchomorpha</taxon>
        <taxon>Tylenchoidea</taxon>
        <taxon>Meloidogynidae</taxon>
        <taxon>Meloidogyninae</taxon>
        <taxon>Meloidogyne</taxon>
    </lineage>
</organism>
<sequence length="345" mass="40036">MEGGPKTMAILDNDSSPQNRQNNIFINNQNCSKLFQLDRLNNLKEKQKFELFSLNLKLNEEENNLINYFECENLEIIVEDVDGSRDVYLFKIRFENTKQKFNFAKIIYERSINSDKIHSGIPIIQMQLSPLPPKGMIINYLIVDGNPGWLAIEPFIGNVFVDKIPKEGIPPSNISLKIAAIDRENHLILAESKLNLEILSNNLNNNIKSQNLKNCFSSPIIKLNIERLENEEEEEEGKEEENKNILKNNLIKFIKIFEEKEIGNETKIDFIEAWDNYARQINLEKDSLIYFPKNGTIRLNFNLLKTINSIHVKFILNKEEKCSTLLTISIKSDPLKLIERLKKII</sequence>
<proteinExistence type="predicted"/>
<evidence type="ECO:0000313" key="3">
    <source>
        <dbReference type="Proteomes" id="UP000580250"/>
    </source>
</evidence>
<protein>
    <submittedName>
        <fullName evidence="2">Uncharacterized protein</fullName>
    </submittedName>
</protein>
<reference evidence="2 3" key="1">
    <citation type="submission" date="2020-08" db="EMBL/GenBank/DDBJ databases">
        <authorList>
            <person name="Koutsovoulos G."/>
            <person name="Danchin GJ E."/>
        </authorList>
    </citation>
    <scope>NUCLEOTIDE SEQUENCE [LARGE SCALE GENOMIC DNA]</scope>
</reference>
<accession>A0A6V7VWX1</accession>
<evidence type="ECO:0000313" key="2">
    <source>
        <dbReference type="EMBL" id="CAD2179457.1"/>
    </source>
</evidence>
<feature type="coiled-coil region" evidence="1">
    <location>
        <begin position="221"/>
        <end position="249"/>
    </location>
</feature>
<comment type="caution">
    <text evidence="2">The sequence shown here is derived from an EMBL/GenBank/DDBJ whole genome shotgun (WGS) entry which is preliminary data.</text>
</comment>
<dbReference type="Proteomes" id="UP000580250">
    <property type="component" value="Unassembled WGS sequence"/>
</dbReference>
<keyword evidence="1" id="KW-0175">Coiled coil</keyword>
<name>A0A6V7VWX1_MELEN</name>